<sequence length="166" mass="18961">MTTKTIRIKAARPATQLAHVPSVRAAGDKANTEPYAPFIRQRRDIVYSHWHPLQVEVAQPSGLGQRDGERWADVLQWQALRAVGVEYAGHFIQERRTGEYRPWLWQVVESMIQGGSIGPTERAFLGVLESLAMEAAEGFDLWRLIEERRQAEISSARDWLNQRQQG</sequence>
<evidence type="ECO:0000313" key="1">
    <source>
        <dbReference type="EMBL" id="RRS03217.1"/>
    </source>
</evidence>
<evidence type="ECO:0000313" key="2">
    <source>
        <dbReference type="Proteomes" id="UP000269265"/>
    </source>
</evidence>
<proteinExistence type="predicted"/>
<reference evidence="1 2" key="1">
    <citation type="submission" date="2018-12" db="EMBL/GenBank/DDBJ databases">
        <title>The whole draft genome of Aquabacterium sp. SJQ9.</title>
        <authorList>
            <person name="Sun L."/>
            <person name="Gao X."/>
            <person name="Chen W."/>
            <person name="Huang K."/>
        </authorList>
    </citation>
    <scope>NUCLEOTIDE SEQUENCE [LARGE SCALE GENOMIC DNA]</scope>
    <source>
        <strain evidence="1 2">SJQ9</strain>
    </source>
</reference>
<keyword evidence="2" id="KW-1185">Reference proteome</keyword>
<dbReference type="AlphaFoldDB" id="A0A426V8F1"/>
<gene>
    <name evidence="1" type="ORF">EIP75_16120</name>
</gene>
<name>A0A426V8F1_9BURK</name>
<dbReference type="EMBL" id="RSED01000013">
    <property type="protein sequence ID" value="RRS03217.1"/>
    <property type="molecule type" value="Genomic_DNA"/>
</dbReference>
<accession>A0A426V8F1</accession>
<dbReference type="Proteomes" id="UP000269265">
    <property type="component" value="Unassembled WGS sequence"/>
</dbReference>
<comment type="caution">
    <text evidence="1">The sequence shown here is derived from an EMBL/GenBank/DDBJ whole genome shotgun (WGS) entry which is preliminary data.</text>
</comment>
<organism evidence="1 2">
    <name type="scientific">Aquabacterium soli</name>
    <dbReference type="NCBI Taxonomy" id="2493092"/>
    <lineage>
        <taxon>Bacteria</taxon>
        <taxon>Pseudomonadati</taxon>
        <taxon>Pseudomonadota</taxon>
        <taxon>Betaproteobacteria</taxon>
        <taxon>Burkholderiales</taxon>
        <taxon>Aquabacterium</taxon>
    </lineage>
</organism>
<protein>
    <submittedName>
        <fullName evidence="1">Uncharacterized protein</fullName>
    </submittedName>
</protein>
<dbReference type="RefSeq" id="WP_125244309.1">
    <property type="nucleotide sequence ID" value="NZ_RSED01000013.1"/>
</dbReference>